<feature type="compositionally biased region" description="Low complexity" evidence="1">
    <location>
        <begin position="35"/>
        <end position="45"/>
    </location>
</feature>
<dbReference type="EMBL" id="AK002600">
    <property type="protein sequence ID" value="BAB22221.1"/>
    <property type="molecule type" value="mRNA"/>
</dbReference>
<reference evidence="3" key="7">
    <citation type="journal article" date="2005" name="Science">
        <title>The Transcriptional Landscape of the Mammalian Genome.</title>
        <authorList>
            <consortium name="The FANTOM Consortium"/>
            <consortium name="Riken Genome Exploration Research Group and Genome Science Group (Genome Network Project Core Group)"/>
        </authorList>
    </citation>
    <scope>NUCLEOTIDE SEQUENCE</scope>
    <source>
        <strain evidence="3">C57BL/6J</strain>
        <tissue evidence="3">Kidney</tissue>
    </source>
</reference>
<reference evidence="3" key="4">
    <citation type="submission" date="2000-07" db="EMBL/GenBank/DDBJ databases">
        <authorList>
            <person name="Adachi J."/>
            <person name="Aizawa K."/>
            <person name="Akahira S."/>
            <person name="Akimura T."/>
            <person name="Arai A."/>
            <person name="Aono H."/>
            <person name="Arakawa T."/>
            <person name="Bono H."/>
            <person name="Carninci P."/>
            <person name="Fukuda S."/>
            <person name="Fukunishi Y."/>
            <person name="Furuno M."/>
            <person name="Hanagaki T."/>
            <person name="Hara A."/>
            <person name="Hayatsu N."/>
            <person name="Hiramoto K."/>
            <person name="Hiraoka T."/>
            <person name="Hori F."/>
            <person name="Imotani K."/>
            <person name="Ishii Y."/>
            <person name="Itoh M."/>
            <person name="Izawa M."/>
            <person name="Kasukawa T."/>
            <person name="Kato H."/>
            <person name="Kawai J."/>
            <person name="Kojima Y."/>
            <person name="Konno H."/>
            <person name="Kouda M."/>
            <person name="Koya S."/>
            <person name="Kurihara C."/>
            <person name="Matsuyama T."/>
            <person name="Miyazaki A."/>
            <person name="Nishi K."/>
            <person name="Nomura K."/>
            <person name="Numazaki R."/>
            <person name="Ohno M."/>
            <person name="Okazaki Y."/>
            <person name="Okido T."/>
            <person name="Owa C."/>
            <person name="Saito H."/>
            <person name="Saito R."/>
            <person name="Sakai C."/>
            <person name="Sakai K."/>
            <person name="Sano H."/>
            <person name="Sasaki D."/>
            <person name="Shibata K."/>
            <person name="Shibata Y."/>
            <person name="Shinagawa A."/>
            <person name="Shiraki T."/>
            <person name="Sogabe Y."/>
            <person name="Suzuki H."/>
            <person name="Tagami M."/>
            <person name="Tagawa A."/>
            <person name="Takahashi F."/>
            <person name="Tanaka T."/>
            <person name="Tejima Y."/>
            <person name="Toya T."/>
            <person name="Yamamura T."/>
            <person name="Yasunishi A."/>
            <person name="Yoshida K."/>
            <person name="Yoshino M."/>
            <person name="Muramatsu M."/>
            <person name="Hayashizaki Y."/>
        </authorList>
    </citation>
    <scope>NUCLEOTIDE SEQUENCE</scope>
    <source>
        <strain evidence="3">C57BL/6J</strain>
        <tissue evidence="3">Kidney</tissue>
    </source>
</reference>
<evidence type="ECO:0000256" key="1">
    <source>
        <dbReference type="SAM" id="MobiDB-lite"/>
    </source>
</evidence>
<feature type="signal peptide" evidence="2">
    <location>
        <begin position="1"/>
        <end position="18"/>
    </location>
</feature>
<keyword evidence="2" id="KW-0732">Signal</keyword>
<proteinExistence type="evidence at transcript level"/>
<dbReference type="MGI" id="MGI:1913301">
    <property type="gene designation" value="Ncbp2as2"/>
</dbReference>
<feature type="compositionally biased region" description="Low complexity" evidence="1">
    <location>
        <begin position="53"/>
        <end position="63"/>
    </location>
</feature>
<feature type="region of interest" description="Disordered" evidence="1">
    <location>
        <begin position="18"/>
        <end position="140"/>
    </location>
</feature>
<reference evidence="3" key="1">
    <citation type="journal article" date="1999" name="Methods Enzymol.">
        <title>High-efficiency full-length cDNA cloning.</title>
        <authorList>
            <person name="Carninci P."/>
            <person name="Hayashizaki Y."/>
        </authorList>
    </citation>
    <scope>NUCLEOTIDE SEQUENCE</scope>
    <source>
        <strain evidence="3">C57BL/6J</strain>
        <tissue evidence="3">Kidney</tissue>
    </source>
</reference>
<feature type="chain" id="PRO_5004325125" evidence="2">
    <location>
        <begin position="19"/>
        <end position="140"/>
    </location>
</feature>
<feature type="compositionally biased region" description="Polar residues" evidence="1">
    <location>
        <begin position="130"/>
        <end position="140"/>
    </location>
</feature>
<dbReference type="MINT" id="Q9DCP6"/>
<gene>
    <name evidence="4" type="primary">Ncbp2as2</name>
    <name evidence="4" type="synonym">0610012G03Rik</name>
</gene>
<dbReference type="AlphaFoldDB" id="Q9DCP6"/>
<evidence type="ECO:0000313" key="3">
    <source>
        <dbReference type="EMBL" id="BAB22221.1"/>
    </source>
</evidence>
<name>Q9DCP6_MOUSE</name>
<organism evidence="3">
    <name type="scientific">Mus musculus</name>
    <name type="common">Mouse</name>
    <dbReference type="NCBI Taxonomy" id="10090"/>
    <lineage>
        <taxon>Eukaryota</taxon>
        <taxon>Metazoa</taxon>
        <taxon>Chordata</taxon>
        <taxon>Craniata</taxon>
        <taxon>Vertebrata</taxon>
        <taxon>Euteleostomi</taxon>
        <taxon>Mammalia</taxon>
        <taxon>Eutheria</taxon>
        <taxon>Euarchontoglires</taxon>
        <taxon>Glires</taxon>
        <taxon>Rodentia</taxon>
        <taxon>Myomorpha</taxon>
        <taxon>Muroidea</taxon>
        <taxon>Muridae</taxon>
        <taxon>Murinae</taxon>
        <taxon>Mus</taxon>
        <taxon>Mus</taxon>
    </lineage>
</organism>
<reference evidence="3" key="5">
    <citation type="journal article" date="2001" name="Nature">
        <title>Functional annotation of a full-length mouse cDNA collection.</title>
        <authorList>
            <consortium name="The RIKEN Genome Exploration Research Group Phase II Team and the FANTOM Consortium"/>
        </authorList>
    </citation>
    <scope>NUCLEOTIDE SEQUENCE</scope>
    <source>
        <strain evidence="3">C57BL/6J</strain>
        <tissue evidence="3">Kidney</tissue>
    </source>
</reference>
<evidence type="ECO:0000313" key="4">
    <source>
        <dbReference type="MGI" id="MGI:1913301"/>
    </source>
</evidence>
<protein>
    <submittedName>
        <fullName evidence="3">Uncharacterized protein</fullName>
    </submittedName>
</protein>
<sequence length="140" mass="14996">MVFRRLLAALLQTRSWWSGCPSRGPSGGRRTHSLRAATATAARPRCSPPPARPRGSAARCPASPRREVQGHFHRGTPPWRPGPSRAAEGSGRQSVTPDWTLPGRGHVPVPSVIYTDLSSHESSPGRYAASNPNSDCPTDA</sequence>
<dbReference type="IntAct" id="Q9DCP6">
    <property type="interactions" value="1"/>
</dbReference>
<reference evidence="3" key="3">
    <citation type="journal article" date="2000" name="Genome Res.">
        <title>RIKEN integrated sequence analysis (RISA) system--384-format sequencing pipeline with 384 multicapillary sequencer.</title>
        <authorList>
            <person name="Shibata K."/>
            <person name="Itoh M."/>
            <person name="Aizawa K."/>
            <person name="Nagaoka S."/>
            <person name="Sasaki N."/>
            <person name="Carninci P."/>
            <person name="Konno H."/>
            <person name="Akiyama J."/>
            <person name="Nishi K."/>
            <person name="Kitsunai T."/>
            <person name="Tashiro H."/>
            <person name="Itoh M."/>
            <person name="Sumi N."/>
            <person name="Ishii Y."/>
            <person name="Nakamura S."/>
            <person name="Hazama M."/>
            <person name="Nishine T."/>
            <person name="Harada A."/>
            <person name="Yamamoto R."/>
            <person name="Matsumoto H."/>
            <person name="Sakaguchi S."/>
            <person name="Ikegami T."/>
            <person name="Kashiwagi K."/>
            <person name="Fujiwake S."/>
            <person name="Inoue K."/>
            <person name="Togawa Y."/>
            <person name="Izawa M."/>
            <person name="Ohara E."/>
            <person name="Watahiki M."/>
            <person name="Yoneda Y."/>
            <person name="Ishikawa T."/>
            <person name="Ozawa K."/>
            <person name="Tanaka T."/>
            <person name="Matsuura S."/>
            <person name="Kawai J."/>
            <person name="Okazaki Y."/>
            <person name="Muramatsu M."/>
            <person name="Inoue Y."/>
            <person name="Kira A."/>
            <person name="Hayashizaki Y."/>
        </authorList>
    </citation>
    <scope>NUCLEOTIDE SEQUENCE</scope>
    <source>
        <strain evidence="3">C57BL/6J</strain>
        <tissue evidence="3">Kidney</tissue>
    </source>
</reference>
<dbReference type="AGR" id="MGI:1913301"/>
<reference evidence="3" key="8">
    <citation type="journal article" date="2005" name="Science">
        <title>Antisense Transcription in the Mammalian Transcriptome.</title>
        <authorList>
            <consortium name="RIKEN Genome Exploration Research Group and Genome Science Group (Genome Network Project Core Group) and the FANTOM Consortium"/>
        </authorList>
    </citation>
    <scope>NUCLEOTIDE SEQUENCE</scope>
    <source>
        <strain evidence="3">C57BL/6J</strain>
        <tissue evidence="3">Kidney</tissue>
    </source>
</reference>
<evidence type="ECO:0000256" key="2">
    <source>
        <dbReference type="SAM" id="SignalP"/>
    </source>
</evidence>
<reference evidence="3" key="6">
    <citation type="journal article" date="2002" name="Nature">
        <title>Analysis of the mouse transcriptome based on functional annotation of 60,770 full-length cDNAs.</title>
        <authorList>
            <consortium name="The FANTOM Consortium and the RIKEN Genome Exploration Research Group Phase I and II Team"/>
        </authorList>
    </citation>
    <scope>NUCLEOTIDE SEQUENCE</scope>
    <source>
        <strain evidence="3">C57BL/6J</strain>
        <tissue evidence="3">Kidney</tissue>
    </source>
</reference>
<reference evidence="3" key="2">
    <citation type="journal article" date="2000" name="Genome Res.">
        <title>Normalization and subtraction of cap-trapper-selected cDNAs to prepare full-length cDNA libraries for rapid discovery of new genes.</title>
        <authorList>
            <person name="Carninci P."/>
            <person name="Shibata Y."/>
            <person name="Hayatsu N."/>
            <person name="Sugahara Y."/>
            <person name="Shibata K."/>
            <person name="Itoh M."/>
            <person name="Konno H."/>
            <person name="Okazaki Y."/>
            <person name="Muramatsu M."/>
            <person name="Hayashizaki Y."/>
        </authorList>
    </citation>
    <scope>NUCLEOTIDE SEQUENCE</scope>
    <source>
        <strain evidence="3">C57BL/6J</strain>
        <tissue evidence="3">Kidney</tissue>
    </source>
</reference>
<accession>Q9DCP6</accession>